<dbReference type="RefSeq" id="WP_086302576.1">
    <property type="nucleotide sequence ID" value="NZ_CP144916.1"/>
</dbReference>
<reference evidence="1 2" key="1">
    <citation type="journal article" date="2017" name="Genome Biol. Evol.">
        <title>Comparative Genomic Analysis Identifies a Campylobacter Clade Deficient in Selenium Metabolism.</title>
        <authorList>
            <person name="Miller W.G."/>
            <person name="Yee E."/>
            <person name="Lopes B.S."/>
            <person name="Chapman M.H."/>
            <person name="Huynh S."/>
            <person name="Bono J.L."/>
            <person name="Parker C.T."/>
            <person name="Strachan N.J.C."/>
            <person name="Forbes K.J."/>
        </authorList>
    </citation>
    <scope>NUCLEOTIDE SEQUENCE [LARGE SCALE GENOMIC DNA]</scope>
    <source>
        <strain evidence="1 2">RM9261</strain>
    </source>
</reference>
<accession>A0ABZ2E6F0</accession>
<protein>
    <submittedName>
        <fullName evidence="1">Uncharacterized protein</fullName>
    </submittedName>
</protein>
<dbReference type="GeneID" id="93113692"/>
<dbReference type="Proteomes" id="UP001318120">
    <property type="component" value="Chromosome"/>
</dbReference>
<organism evidence="1 2">
    <name type="scientific">Campylobacter vicugnae</name>
    <dbReference type="NCBI Taxonomy" id="1660076"/>
    <lineage>
        <taxon>Bacteria</taxon>
        <taxon>Pseudomonadati</taxon>
        <taxon>Campylobacterota</taxon>
        <taxon>Epsilonproteobacteria</taxon>
        <taxon>Campylobacterales</taxon>
        <taxon>Campylobacteraceae</taxon>
        <taxon>Campylobacter</taxon>
    </lineage>
</organism>
<keyword evidence="2" id="KW-1185">Reference proteome</keyword>
<dbReference type="EMBL" id="CP144916">
    <property type="protein sequence ID" value="WWC41301.1"/>
    <property type="molecule type" value="Genomic_DNA"/>
</dbReference>
<name>A0ABZ2E6F0_9BACT</name>
<evidence type="ECO:0000313" key="1">
    <source>
        <dbReference type="EMBL" id="WWC41301.1"/>
    </source>
</evidence>
<gene>
    <name evidence="1" type="ORF">CVIC9261_06240</name>
</gene>
<proteinExistence type="predicted"/>
<sequence>MEQIVNNLSQWRKDRNITKDMQRENFLTLIQEELKEYYEAKNVEEKIDALCDMAVITINSSRTDSLYPLSHLYPREVTNPNTELGVQIDKVISSDFDDTETLNLLALIANLVEGLGYDFLLAMHETVKEIASRRGAWSEEKGKWIKDTSEVAKKMWYKANYKKCRRIEKDWDGYTTITRYKGEI</sequence>
<evidence type="ECO:0000313" key="2">
    <source>
        <dbReference type="Proteomes" id="UP001318120"/>
    </source>
</evidence>